<dbReference type="EMBL" id="MIGC01000541">
    <property type="protein sequence ID" value="PHJ24788.1"/>
    <property type="molecule type" value="Genomic_DNA"/>
</dbReference>
<feature type="compositionally biased region" description="Polar residues" evidence="1">
    <location>
        <begin position="443"/>
        <end position="458"/>
    </location>
</feature>
<sequence length="529" mass="57712">MHTAVNTVANEDERSPQTCPGASRSALLSPSTAKSFTASTPQRGAVRNGLHAQSETPSRLSTVGVAGPLAAQDASVLLQQNPHQPFETRSKSASGSASKRLSEMRQAAARLRSSLEKDTTRCIDSDRQRLYETLEQLQPEADLIKKLVEETHDMKDQSRLFASKRQQNLHLIERLKEEDKAIDEELKILPEKLGSLVAYGNQEKAALEAIRNEYRLVQKQRDHALHSWEEKIRIYEKTLGIRICQQGGAGGPTTIKFYGIMHGAAKTSRPGPESQENACCEPLDAGQASSGSQYSSERCTCFFEFSLNEAGMVTGARCSPPVERFDALMEAFGQGEISLPVVVACMRRNFKDLQRQQEKSLRSHHTPAGFPDSSAAEALRARRQLQQSQLGVSAFSRGTGHAPIESVGVVRGLAASKAQSRQVAGDSAMASRSEEKGKGQGKGTSRPSLFVFGSSTNESEARLPVPQEGDEEAPIDVDDEDSWENTPHECSSCVREQLNISCVVEGAGFVRKLQTRDGRSALHRGNKPG</sequence>
<gene>
    <name evidence="2" type="ORF">CSUI_001358</name>
</gene>
<feature type="compositionally biased region" description="Polar residues" evidence="1">
    <location>
        <begin position="51"/>
        <end position="61"/>
    </location>
</feature>
<proteinExistence type="predicted"/>
<protein>
    <submittedName>
        <fullName evidence="2">Uncharacterized protein</fullName>
    </submittedName>
</protein>
<keyword evidence="3" id="KW-1185">Reference proteome</keyword>
<feature type="region of interest" description="Disordered" evidence="1">
    <location>
        <begin position="81"/>
        <end position="102"/>
    </location>
</feature>
<feature type="region of interest" description="Disordered" evidence="1">
    <location>
        <begin position="1"/>
        <end position="62"/>
    </location>
</feature>
<name>A0A2C6LC02_9APIC</name>
<dbReference type="RefSeq" id="XP_067926460.1">
    <property type="nucleotide sequence ID" value="XM_068061564.1"/>
</dbReference>
<feature type="region of interest" description="Disordered" evidence="1">
    <location>
        <begin position="356"/>
        <end position="380"/>
    </location>
</feature>
<evidence type="ECO:0000313" key="2">
    <source>
        <dbReference type="EMBL" id="PHJ24788.1"/>
    </source>
</evidence>
<comment type="caution">
    <text evidence="2">The sequence shown here is derived from an EMBL/GenBank/DDBJ whole genome shotgun (WGS) entry which is preliminary data.</text>
</comment>
<feature type="region of interest" description="Disordered" evidence="1">
    <location>
        <begin position="421"/>
        <end position="488"/>
    </location>
</feature>
<dbReference type="AlphaFoldDB" id="A0A2C6LC02"/>
<accession>A0A2C6LC02</accession>
<dbReference type="VEuPathDB" id="ToxoDB:CSUI_001358"/>
<organism evidence="2 3">
    <name type="scientific">Cystoisospora suis</name>
    <dbReference type="NCBI Taxonomy" id="483139"/>
    <lineage>
        <taxon>Eukaryota</taxon>
        <taxon>Sar</taxon>
        <taxon>Alveolata</taxon>
        <taxon>Apicomplexa</taxon>
        <taxon>Conoidasida</taxon>
        <taxon>Coccidia</taxon>
        <taxon>Eucoccidiorida</taxon>
        <taxon>Eimeriorina</taxon>
        <taxon>Sarcocystidae</taxon>
        <taxon>Cystoisospora</taxon>
    </lineage>
</organism>
<dbReference type="GeneID" id="94424775"/>
<evidence type="ECO:0000313" key="3">
    <source>
        <dbReference type="Proteomes" id="UP000221165"/>
    </source>
</evidence>
<dbReference type="Proteomes" id="UP000221165">
    <property type="component" value="Unassembled WGS sequence"/>
</dbReference>
<dbReference type="OrthoDB" id="329508at2759"/>
<evidence type="ECO:0000256" key="1">
    <source>
        <dbReference type="SAM" id="MobiDB-lite"/>
    </source>
</evidence>
<dbReference type="Gene3D" id="3.30.457.50">
    <property type="entry name" value="Chromosome segregation protein Spc25"/>
    <property type="match status" value="1"/>
</dbReference>
<feature type="compositionally biased region" description="Polar residues" evidence="1">
    <location>
        <begin position="16"/>
        <end position="42"/>
    </location>
</feature>
<reference evidence="2 3" key="1">
    <citation type="journal article" date="2017" name="Int. J. Parasitol.">
        <title>The genome of the protozoan parasite Cystoisospora suis and a reverse vaccinology approach to identify vaccine candidates.</title>
        <authorList>
            <person name="Palmieri N."/>
            <person name="Shrestha A."/>
            <person name="Ruttkowski B."/>
            <person name="Beck T."/>
            <person name="Vogl C."/>
            <person name="Tomley F."/>
            <person name="Blake D.P."/>
            <person name="Joachim A."/>
        </authorList>
    </citation>
    <scope>NUCLEOTIDE SEQUENCE [LARGE SCALE GENOMIC DNA]</scope>
    <source>
        <strain evidence="2 3">Wien I</strain>
    </source>
</reference>
<feature type="compositionally biased region" description="Acidic residues" evidence="1">
    <location>
        <begin position="468"/>
        <end position="483"/>
    </location>
</feature>